<evidence type="ECO:0000313" key="3">
    <source>
        <dbReference type="Proteomes" id="UP000235672"/>
    </source>
</evidence>
<feature type="region of interest" description="Disordered" evidence="1">
    <location>
        <begin position="32"/>
        <end position="165"/>
    </location>
</feature>
<sequence>MAEDLVELGIEGFDKLVDKHFHKVPDKYVDPRTYHIHRRRHRHREGGEDEEESSTSESDVAYNSRTEELYPRQSRQPDESGYGYGYLPRSPTMYGGDGQDRGARRRPDGLARRSSSQPGRYRESGRWKDRGMKTRERRRIHNDNRGGNRAQIGSRRDNGDGKGQSKAGTVALALLGIATGGLGASAFMSAREKKREGEESSKLDHREMSSGGYHDQRAGGRGTTGKGRR</sequence>
<dbReference type="OrthoDB" id="3561227at2759"/>
<proteinExistence type="predicted"/>
<dbReference type="EMBL" id="KZ613476">
    <property type="protein sequence ID" value="PMD22871.1"/>
    <property type="molecule type" value="Genomic_DNA"/>
</dbReference>
<feature type="compositionally biased region" description="Basic residues" evidence="1">
    <location>
        <begin position="34"/>
        <end position="44"/>
    </location>
</feature>
<evidence type="ECO:0000313" key="2">
    <source>
        <dbReference type="EMBL" id="PMD22871.1"/>
    </source>
</evidence>
<name>A0A2J6Q9D1_9HELO</name>
<feature type="region of interest" description="Disordered" evidence="1">
    <location>
        <begin position="188"/>
        <end position="229"/>
    </location>
</feature>
<protein>
    <submittedName>
        <fullName evidence="2">Uncharacterized protein</fullName>
    </submittedName>
</protein>
<evidence type="ECO:0000256" key="1">
    <source>
        <dbReference type="SAM" id="MobiDB-lite"/>
    </source>
</evidence>
<feature type="compositionally biased region" description="Basic and acidic residues" evidence="1">
    <location>
        <begin position="65"/>
        <end position="78"/>
    </location>
</feature>
<accession>A0A2J6Q9D1</accession>
<keyword evidence="3" id="KW-1185">Reference proteome</keyword>
<feature type="compositionally biased region" description="Basic and acidic residues" evidence="1">
    <location>
        <begin position="120"/>
        <end position="134"/>
    </location>
</feature>
<reference evidence="2 3" key="1">
    <citation type="submission" date="2016-05" db="EMBL/GenBank/DDBJ databases">
        <title>A degradative enzymes factory behind the ericoid mycorrhizal symbiosis.</title>
        <authorList>
            <consortium name="DOE Joint Genome Institute"/>
            <person name="Martino E."/>
            <person name="Morin E."/>
            <person name="Grelet G."/>
            <person name="Kuo A."/>
            <person name="Kohler A."/>
            <person name="Daghino S."/>
            <person name="Barry K."/>
            <person name="Choi C."/>
            <person name="Cichocki N."/>
            <person name="Clum A."/>
            <person name="Copeland A."/>
            <person name="Hainaut M."/>
            <person name="Haridas S."/>
            <person name="Labutti K."/>
            <person name="Lindquist E."/>
            <person name="Lipzen A."/>
            <person name="Khouja H.-R."/>
            <person name="Murat C."/>
            <person name="Ohm R."/>
            <person name="Olson A."/>
            <person name="Spatafora J."/>
            <person name="Veneault-Fourrey C."/>
            <person name="Henrissat B."/>
            <person name="Grigoriev I."/>
            <person name="Martin F."/>
            <person name="Perotto S."/>
        </authorList>
    </citation>
    <scope>NUCLEOTIDE SEQUENCE [LARGE SCALE GENOMIC DNA]</scope>
    <source>
        <strain evidence="2 3">UAMH 7357</strain>
    </source>
</reference>
<organism evidence="2 3">
    <name type="scientific">Hyaloscypha hepaticicola</name>
    <dbReference type="NCBI Taxonomy" id="2082293"/>
    <lineage>
        <taxon>Eukaryota</taxon>
        <taxon>Fungi</taxon>
        <taxon>Dikarya</taxon>
        <taxon>Ascomycota</taxon>
        <taxon>Pezizomycotina</taxon>
        <taxon>Leotiomycetes</taxon>
        <taxon>Helotiales</taxon>
        <taxon>Hyaloscyphaceae</taxon>
        <taxon>Hyaloscypha</taxon>
    </lineage>
</organism>
<dbReference type="AlphaFoldDB" id="A0A2J6Q9D1"/>
<feature type="compositionally biased region" description="Basic and acidic residues" evidence="1">
    <location>
        <begin position="190"/>
        <end position="218"/>
    </location>
</feature>
<dbReference type="Proteomes" id="UP000235672">
    <property type="component" value="Unassembled WGS sequence"/>
</dbReference>
<gene>
    <name evidence="2" type="ORF">NA56DRAFT_687888</name>
</gene>
<feature type="compositionally biased region" description="Basic and acidic residues" evidence="1">
    <location>
        <begin position="98"/>
        <end position="111"/>
    </location>
</feature>
<feature type="compositionally biased region" description="Gly residues" evidence="1">
    <location>
        <begin position="219"/>
        <end position="229"/>
    </location>
</feature>